<evidence type="ECO:0000313" key="11">
    <source>
        <dbReference type="Proteomes" id="UP000196573"/>
    </source>
</evidence>
<name>A0A1X7AH94_9GAMM</name>
<sequence>MRTDPLTVDRFRSCLLQALNCKGSTVPDVVVGFSGGLDSTVLLSLCRELREQGVLKGVGALHVHHGLSRLADDWVNHAEALCQSWEIPLQVHYVQCGQGQNIEESARNARYQVFEESLQVGEVLLQAHHQDDQVETLLYRLVRGSGIHGMSGMPTTRSLGVGQLCRPLLVFPRSALEDYARRHGLEWIEDDSNTDTRFDRNFLRADIVPVLEQRWPGMKSRVARFSEICQDSVQLLDELAKEDLQAASLSVTFPGVGELQVVDCGWLSEQTAARRNLVLRHWLSVLDLPVPDSEMLERIYNEVVLARVDAEPELHWGGCSVYRHRHWLVALAALPRLGECKSQSSAVLKGDDFCLSFAGNGDVIAQWYDSSTGVSALRATTLNGQWSLRRDVMVEPFALPGRKGRKTLKKWLNELGVPAWLRERLPVLHKGAEVVAIPGVLVAADFCAGEGPGWSLKWQL</sequence>
<comment type="function">
    <text evidence="8">Ligates lysine onto the cytidine present at position 34 of the AUA codon-specific tRNA(Ile) that contains the anticodon CAU, in an ATP-dependent manner. Cytidine is converted to lysidine, thus changing the amino acid specificity of the tRNA from methionine to isoleucine.</text>
</comment>
<dbReference type="InterPro" id="IPR012796">
    <property type="entry name" value="Lysidine-tRNA-synth_C"/>
</dbReference>
<dbReference type="InterPro" id="IPR012795">
    <property type="entry name" value="tRNA_Ile_lys_synt_N"/>
</dbReference>
<dbReference type="RefSeq" id="WP_087108290.1">
    <property type="nucleotide sequence ID" value="NZ_CBCSCN010000009.1"/>
</dbReference>
<dbReference type="Pfam" id="PF11734">
    <property type="entry name" value="TilS_C"/>
    <property type="match status" value="1"/>
</dbReference>
<evidence type="ECO:0000256" key="1">
    <source>
        <dbReference type="ARBA" id="ARBA00004496"/>
    </source>
</evidence>
<dbReference type="EC" id="6.3.4.19" evidence="8"/>
<comment type="similarity">
    <text evidence="8">Belongs to the tRNA(Ile)-lysidine synthase family.</text>
</comment>
<comment type="subcellular location">
    <subcellularLocation>
        <location evidence="1 8">Cytoplasm</location>
    </subcellularLocation>
</comment>
<dbReference type="Pfam" id="PF01171">
    <property type="entry name" value="ATP_bind_3"/>
    <property type="match status" value="1"/>
</dbReference>
<evidence type="ECO:0000256" key="2">
    <source>
        <dbReference type="ARBA" id="ARBA00022490"/>
    </source>
</evidence>
<dbReference type="InterPro" id="IPR012094">
    <property type="entry name" value="tRNA_Ile_lys_synt"/>
</dbReference>
<dbReference type="PANTHER" id="PTHR43033">
    <property type="entry name" value="TRNA(ILE)-LYSIDINE SYNTHASE-RELATED"/>
    <property type="match status" value="1"/>
</dbReference>
<keyword evidence="4 8" id="KW-0819">tRNA processing</keyword>
<keyword evidence="11" id="KW-1185">Reference proteome</keyword>
<dbReference type="Pfam" id="PF09179">
    <property type="entry name" value="TilS"/>
    <property type="match status" value="1"/>
</dbReference>
<gene>
    <name evidence="8 10" type="primary">tilS</name>
    <name evidence="10" type="ORF">EHSB41UT_01400</name>
</gene>
<evidence type="ECO:0000256" key="7">
    <source>
        <dbReference type="ARBA" id="ARBA00048539"/>
    </source>
</evidence>
<dbReference type="GO" id="GO:0005737">
    <property type="term" value="C:cytoplasm"/>
    <property type="evidence" value="ECO:0007669"/>
    <property type="project" value="UniProtKB-SubCell"/>
</dbReference>
<proteinExistence type="inferred from homology"/>
<dbReference type="SUPFAM" id="SSF56037">
    <property type="entry name" value="PheT/TilS domain"/>
    <property type="match status" value="1"/>
</dbReference>
<dbReference type="SMART" id="SM00977">
    <property type="entry name" value="TilS_C"/>
    <property type="match status" value="1"/>
</dbReference>
<accession>A0A1X7AH94</accession>
<evidence type="ECO:0000259" key="9">
    <source>
        <dbReference type="SMART" id="SM00977"/>
    </source>
</evidence>
<dbReference type="AlphaFoldDB" id="A0A1X7AH94"/>
<dbReference type="NCBIfam" id="TIGR02433">
    <property type="entry name" value="lysidine_TilS_C"/>
    <property type="match status" value="1"/>
</dbReference>
<dbReference type="NCBIfam" id="TIGR02432">
    <property type="entry name" value="lysidine_TilS_N"/>
    <property type="match status" value="1"/>
</dbReference>
<evidence type="ECO:0000313" key="10">
    <source>
        <dbReference type="EMBL" id="SMA42176.1"/>
    </source>
</evidence>
<comment type="catalytic activity">
    <reaction evidence="7 8">
        <text>cytidine(34) in tRNA(Ile2) + L-lysine + ATP = lysidine(34) in tRNA(Ile2) + AMP + diphosphate + H(+)</text>
        <dbReference type="Rhea" id="RHEA:43744"/>
        <dbReference type="Rhea" id="RHEA-COMP:10625"/>
        <dbReference type="Rhea" id="RHEA-COMP:10670"/>
        <dbReference type="ChEBI" id="CHEBI:15378"/>
        <dbReference type="ChEBI" id="CHEBI:30616"/>
        <dbReference type="ChEBI" id="CHEBI:32551"/>
        <dbReference type="ChEBI" id="CHEBI:33019"/>
        <dbReference type="ChEBI" id="CHEBI:82748"/>
        <dbReference type="ChEBI" id="CHEBI:83665"/>
        <dbReference type="ChEBI" id="CHEBI:456215"/>
        <dbReference type="EC" id="6.3.4.19"/>
    </reaction>
</comment>
<comment type="domain">
    <text evidence="8">The N-terminal region contains the highly conserved SGGXDS motif, predicted to be a P-loop motif involved in ATP binding.</text>
</comment>
<dbReference type="CDD" id="cd01992">
    <property type="entry name" value="TilS_N"/>
    <property type="match status" value="1"/>
</dbReference>
<protein>
    <recommendedName>
        <fullName evidence="8">tRNA(Ile)-lysidine synthase</fullName>
        <ecNumber evidence="8">6.3.4.19</ecNumber>
    </recommendedName>
    <alternativeName>
        <fullName evidence="8">tRNA(Ile)-2-lysyl-cytidine synthase</fullName>
    </alternativeName>
    <alternativeName>
        <fullName evidence="8">tRNA(Ile)-lysidine synthetase</fullName>
    </alternativeName>
</protein>
<dbReference type="HAMAP" id="MF_01161">
    <property type="entry name" value="tRNA_Ile_lys_synt"/>
    <property type="match status" value="1"/>
</dbReference>
<evidence type="ECO:0000256" key="8">
    <source>
        <dbReference type="HAMAP-Rule" id="MF_01161"/>
    </source>
</evidence>
<dbReference type="OrthoDB" id="9807403at2"/>
<dbReference type="SUPFAM" id="SSF82829">
    <property type="entry name" value="MesJ substrate recognition domain-like"/>
    <property type="match status" value="1"/>
</dbReference>
<reference evidence="10 11" key="1">
    <citation type="submission" date="2017-03" db="EMBL/GenBank/DDBJ databases">
        <authorList>
            <person name="Afonso C.L."/>
            <person name="Miller P.J."/>
            <person name="Scott M.A."/>
            <person name="Spackman E."/>
            <person name="Goraichik I."/>
            <person name="Dimitrov K.M."/>
            <person name="Suarez D.L."/>
            <person name="Swayne D.E."/>
        </authorList>
    </citation>
    <scope>NUCLEOTIDE SEQUENCE [LARGE SCALE GENOMIC DNA]</scope>
    <source>
        <strain evidence="10">SB41UT1</strain>
    </source>
</reference>
<keyword evidence="6 8" id="KW-0067">ATP-binding</keyword>
<dbReference type="PANTHER" id="PTHR43033:SF1">
    <property type="entry name" value="TRNA(ILE)-LYSIDINE SYNTHASE-RELATED"/>
    <property type="match status" value="1"/>
</dbReference>
<dbReference type="Gene3D" id="1.20.59.20">
    <property type="match status" value="1"/>
</dbReference>
<dbReference type="GO" id="GO:0006400">
    <property type="term" value="P:tRNA modification"/>
    <property type="evidence" value="ECO:0007669"/>
    <property type="project" value="UniProtKB-UniRule"/>
</dbReference>
<dbReference type="EMBL" id="FWPT01000003">
    <property type="protein sequence ID" value="SMA42176.1"/>
    <property type="molecule type" value="Genomic_DNA"/>
</dbReference>
<evidence type="ECO:0000256" key="5">
    <source>
        <dbReference type="ARBA" id="ARBA00022741"/>
    </source>
</evidence>
<evidence type="ECO:0000256" key="6">
    <source>
        <dbReference type="ARBA" id="ARBA00022840"/>
    </source>
</evidence>
<feature type="binding site" evidence="8">
    <location>
        <begin position="34"/>
        <end position="39"/>
    </location>
    <ligand>
        <name>ATP</name>
        <dbReference type="ChEBI" id="CHEBI:30616"/>
    </ligand>
</feature>
<dbReference type="InterPro" id="IPR015262">
    <property type="entry name" value="tRNA_Ile_lys_synt_subst-bd"/>
</dbReference>
<keyword evidence="2 8" id="KW-0963">Cytoplasm</keyword>
<evidence type="ECO:0000256" key="4">
    <source>
        <dbReference type="ARBA" id="ARBA00022694"/>
    </source>
</evidence>
<dbReference type="Proteomes" id="UP000196573">
    <property type="component" value="Unassembled WGS sequence"/>
</dbReference>
<dbReference type="Gene3D" id="3.40.50.620">
    <property type="entry name" value="HUPs"/>
    <property type="match status" value="1"/>
</dbReference>
<dbReference type="SUPFAM" id="SSF52402">
    <property type="entry name" value="Adenine nucleotide alpha hydrolases-like"/>
    <property type="match status" value="1"/>
</dbReference>
<dbReference type="InterPro" id="IPR011063">
    <property type="entry name" value="TilS/TtcA_N"/>
</dbReference>
<dbReference type="GO" id="GO:0032267">
    <property type="term" value="F:tRNA(Ile)-lysidine synthase activity"/>
    <property type="evidence" value="ECO:0007669"/>
    <property type="project" value="UniProtKB-EC"/>
</dbReference>
<organism evidence="10 11">
    <name type="scientific">Parendozoicomonas haliclonae</name>
    <dbReference type="NCBI Taxonomy" id="1960125"/>
    <lineage>
        <taxon>Bacteria</taxon>
        <taxon>Pseudomonadati</taxon>
        <taxon>Pseudomonadota</taxon>
        <taxon>Gammaproteobacteria</taxon>
        <taxon>Oceanospirillales</taxon>
        <taxon>Endozoicomonadaceae</taxon>
        <taxon>Parendozoicomonas</taxon>
    </lineage>
</organism>
<feature type="domain" description="Lysidine-tRNA(Ile) synthetase C-terminal" evidence="9">
    <location>
        <begin position="386"/>
        <end position="458"/>
    </location>
</feature>
<keyword evidence="5 8" id="KW-0547">Nucleotide-binding</keyword>
<dbReference type="GO" id="GO:0005524">
    <property type="term" value="F:ATP binding"/>
    <property type="evidence" value="ECO:0007669"/>
    <property type="project" value="UniProtKB-UniRule"/>
</dbReference>
<evidence type="ECO:0000256" key="3">
    <source>
        <dbReference type="ARBA" id="ARBA00022598"/>
    </source>
</evidence>
<dbReference type="InterPro" id="IPR014729">
    <property type="entry name" value="Rossmann-like_a/b/a_fold"/>
</dbReference>
<keyword evidence="3 8" id="KW-0436">Ligase</keyword>